<evidence type="ECO:0000313" key="2">
    <source>
        <dbReference type="Proteomes" id="UP000003639"/>
    </source>
</evidence>
<protein>
    <submittedName>
        <fullName evidence="1">Uncharacterized protein</fullName>
    </submittedName>
</protein>
<keyword evidence="2" id="KW-1185">Reference proteome</keyword>
<evidence type="ECO:0000313" key="1">
    <source>
        <dbReference type="EMBL" id="EDM99605.1"/>
    </source>
</evidence>
<proteinExistence type="predicted"/>
<dbReference type="AlphaFoldDB" id="A6NWR8"/>
<dbReference type="EMBL" id="AAXG02000016">
    <property type="protein sequence ID" value="EDM99605.1"/>
    <property type="molecule type" value="Genomic_DNA"/>
</dbReference>
<comment type="caution">
    <text evidence="1">The sequence shown here is derived from an EMBL/GenBank/DDBJ whole genome shotgun (WGS) entry which is preliminary data.</text>
</comment>
<name>A6NWR8_9FIRM</name>
<gene>
    <name evidence="1" type="ORF">BACCAP_02662</name>
</gene>
<organism evidence="1 2">
    <name type="scientific">Pseudoflavonifractor capillosus ATCC 29799</name>
    <dbReference type="NCBI Taxonomy" id="411467"/>
    <lineage>
        <taxon>Bacteria</taxon>
        <taxon>Bacillati</taxon>
        <taxon>Bacillota</taxon>
        <taxon>Clostridia</taxon>
        <taxon>Eubacteriales</taxon>
        <taxon>Oscillospiraceae</taxon>
        <taxon>Pseudoflavonifractor</taxon>
    </lineage>
</organism>
<dbReference type="Proteomes" id="UP000003639">
    <property type="component" value="Unassembled WGS sequence"/>
</dbReference>
<reference evidence="1 2" key="2">
    <citation type="submission" date="2007-06" db="EMBL/GenBank/DDBJ databases">
        <title>Draft genome sequence of Pseudoflavonifractor capillosus ATCC 29799.</title>
        <authorList>
            <person name="Sudarsanam P."/>
            <person name="Ley R."/>
            <person name="Guruge J."/>
            <person name="Turnbaugh P.J."/>
            <person name="Mahowald M."/>
            <person name="Liep D."/>
            <person name="Gordon J."/>
        </authorList>
    </citation>
    <scope>NUCLEOTIDE SEQUENCE [LARGE SCALE GENOMIC DNA]</scope>
    <source>
        <strain evidence="1 2">ATCC 29799</strain>
    </source>
</reference>
<reference evidence="1 2" key="1">
    <citation type="submission" date="2007-04" db="EMBL/GenBank/DDBJ databases">
        <authorList>
            <person name="Fulton L."/>
            <person name="Clifton S."/>
            <person name="Fulton B."/>
            <person name="Xu J."/>
            <person name="Minx P."/>
            <person name="Pepin K.H."/>
            <person name="Johnson M."/>
            <person name="Thiruvilangam P."/>
            <person name="Bhonagiri V."/>
            <person name="Nash W.E."/>
            <person name="Mardis E.R."/>
            <person name="Wilson R.K."/>
        </authorList>
    </citation>
    <scope>NUCLEOTIDE SEQUENCE [LARGE SCALE GENOMIC DNA]</scope>
    <source>
        <strain evidence="1 2">ATCC 29799</strain>
    </source>
</reference>
<accession>A6NWR8</accession>
<sequence>MTLPLLFCSLFSFNQDWTGRIFAAAGAVGMCVNVHVCGAVGNDVCGLWESRRLFHRAVNDCFPSVERPFSTFP</sequence>